<name>A0ABY1QMX3_9BACT</name>
<keyword evidence="1" id="KW-1133">Transmembrane helix</keyword>
<feature type="transmembrane region" description="Helical" evidence="1">
    <location>
        <begin position="102"/>
        <end position="126"/>
    </location>
</feature>
<proteinExistence type="predicted"/>
<accession>A0ABY1QMX3</accession>
<feature type="chain" id="PRO_5046209909" description="Transmembrane protein" evidence="2">
    <location>
        <begin position="23"/>
        <end position="144"/>
    </location>
</feature>
<evidence type="ECO:0000313" key="4">
    <source>
        <dbReference type="Proteomes" id="UP001158067"/>
    </source>
</evidence>
<feature type="signal peptide" evidence="2">
    <location>
        <begin position="1"/>
        <end position="22"/>
    </location>
</feature>
<evidence type="ECO:0008006" key="5">
    <source>
        <dbReference type="Google" id="ProtNLM"/>
    </source>
</evidence>
<evidence type="ECO:0000256" key="1">
    <source>
        <dbReference type="SAM" id="Phobius"/>
    </source>
</evidence>
<dbReference type="RefSeq" id="WP_283435055.1">
    <property type="nucleotide sequence ID" value="NZ_FXUG01000019.1"/>
</dbReference>
<keyword evidence="4" id="KW-1185">Reference proteome</keyword>
<protein>
    <recommendedName>
        <fullName evidence="5">Transmembrane protein</fullName>
    </recommendedName>
</protein>
<evidence type="ECO:0000313" key="3">
    <source>
        <dbReference type="EMBL" id="SMP75449.1"/>
    </source>
</evidence>
<keyword evidence="1" id="KW-0472">Membrane</keyword>
<evidence type="ECO:0000256" key="2">
    <source>
        <dbReference type="SAM" id="SignalP"/>
    </source>
</evidence>
<dbReference type="PROSITE" id="PS51257">
    <property type="entry name" value="PROKAR_LIPOPROTEIN"/>
    <property type="match status" value="1"/>
</dbReference>
<feature type="transmembrane region" description="Helical" evidence="1">
    <location>
        <begin position="57"/>
        <end position="81"/>
    </location>
</feature>
<sequence length="144" mass="15363">MQFKLFSLVLLCLLAACFMAFHHHNVVWSLCLSSFCVSAYSLNAPGRVKGTSLKQLMMTGSAAAVTAMLSFGLVTIAVYWADLAMEGSLPAPEEFEIGYGKYLLLFVLIYGGCAAIGGALLGLLVYGSGILLDGLEVLTNQSKR</sequence>
<organism evidence="3 4">
    <name type="scientific">Neorhodopirellula lusitana</name>
    <dbReference type="NCBI Taxonomy" id="445327"/>
    <lineage>
        <taxon>Bacteria</taxon>
        <taxon>Pseudomonadati</taxon>
        <taxon>Planctomycetota</taxon>
        <taxon>Planctomycetia</taxon>
        <taxon>Pirellulales</taxon>
        <taxon>Pirellulaceae</taxon>
        <taxon>Neorhodopirellula</taxon>
    </lineage>
</organism>
<gene>
    <name evidence="3" type="ORF">SAMN06265222_11940</name>
</gene>
<keyword evidence="2" id="KW-0732">Signal</keyword>
<dbReference type="EMBL" id="FXUG01000019">
    <property type="protein sequence ID" value="SMP75449.1"/>
    <property type="molecule type" value="Genomic_DNA"/>
</dbReference>
<reference evidence="3 4" key="1">
    <citation type="submission" date="2017-05" db="EMBL/GenBank/DDBJ databases">
        <authorList>
            <person name="Varghese N."/>
            <person name="Submissions S."/>
        </authorList>
    </citation>
    <scope>NUCLEOTIDE SEQUENCE [LARGE SCALE GENOMIC DNA]</scope>
    <source>
        <strain evidence="3 4">DSM 25457</strain>
    </source>
</reference>
<comment type="caution">
    <text evidence="3">The sequence shown here is derived from an EMBL/GenBank/DDBJ whole genome shotgun (WGS) entry which is preliminary data.</text>
</comment>
<keyword evidence="1" id="KW-0812">Transmembrane</keyword>
<dbReference type="Proteomes" id="UP001158067">
    <property type="component" value="Unassembled WGS sequence"/>
</dbReference>